<gene>
    <name evidence="1" type="ORF">LZ536_09425</name>
</gene>
<proteinExistence type="predicted"/>
<comment type="caution">
    <text evidence="1">The sequence shown here is derived from an EMBL/GenBank/DDBJ whole genome shotgun (WGS) entry which is preliminary data.</text>
</comment>
<dbReference type="EMBL" id="JAMGBD010000001">
    <property type="protein sequence ID" value="MCL6684117.1"/>
    <property type="molecule type" value="Genomic_DNA"/>
</dbReference>
<protein>
    <submittedName>
        <fullName evidence="1">Uncharacterized protein</fullName>
    </submittedName>
</protein>
<reference evidence="1" key="1">
    <citation type="submission" date="2022-05" db="EMBL/GenBank/DDBJ databases">
        <authorList>
            <person name="Jo J.-H."/>
            <person name="Im W.-T."/>
        </authorList>
    </citation>
    <scope>NUCLEOTIDE SEQUENCE</scope>
    <source>
        <strain evidence="1">SE158</strain>
    </source>
</reference>
<evidence type="ECO:0000313" key="2">
    <source>
        <dbReference type="Proteomes" id="UP001165363"/>
    </source>
</evidence>
<keyword evidence="2" id="KW-1185">Reference proteome</keyword>
<accession>A0ABT0RN87</accession>
<organism evidence="1 2">
    <name type="scientific">Sphingomonas alba</name>
    <dbReference type="NCBI Taxonomy" id="2908208"/>
    <lineage>
        <taxon>Bacteria</taxon>
        <taxon>Pseudomonadati</taxon>
        <taxon>Pseudomonadota</taxon>
        <taxon>Alphaproteobacteria</taxon>
        <taxon>Sphingomonadales</taxon>
        <taxon>Sphingomonadaceae</taxon>
        <taxon>Sphingomonas</taxon>
    </lineage>
</organism>
<name>A0ABT0RN87_9SPHN</name>
<evidence type="ECO:0000313" key="1">
    <source>
        <dbReference type="EMBL" id="MCL6684117.1"/>
    </source>
</evidence>
<dbReference type="Proteomes" id="UP001165363">
    <property type="component" value="Unassembled WGS sequence"/>
</dbReference>
<sequence length="37" mass="4118">MIARGQLEAFKLGSRTLITVASIERCAQTAPRLRVFL</sequence>